<dbReference type="InterPro" id="IPR036291">
    <property type="entry name" value="NAD(P)-bd_dom_sf"/>
</dbReference>
<evidence type="ECO:0000313" key="5">
    <source>
        <dbReference type="EMBL" id="WCT75125.1"/>
    </source>
</evidence>
<protein>
    <submittedName>
        <fullName evidence="5">NAD(P)-dependent oxidoreductase</fullName>
    </submittedName>
</protein>
<dbReference type="SUPFAM" id="SSF51735">
    <property type="entry name" value="NAD(P)-binding Rossmann-fold domains"/>
    <property type="match status" value="1"/>
</dbReference>
<evidence type="ECO:0000259" key="3">
    <source>
        <dbReference type="Pfam" id="PF03446"/>
    </source>
</evidence>
<organism evidence="5 6">
    <name type="scientific">Sphingomonas naphthae</name>
    <dbReference type="NCBI Taxonomy" id="1813468"/>
    <lineage>
        <taxon>Bacteria</taxon>
        <taxon>Pseudomonadati</taxon>
        <taxon>Pseudomonadota</taxon>
        <taxon>Alphaproteobacteria</taxon>
        <taxon>Sphingomonadales</taxon>
        <taxon>Sphingomonadaceae</taxon>
        <taxon>Sphingomonas</taxon>
    </lineage>
</organism>
<keyword evidence="6" id="KW-1185">Reference proteome</keyword>
<reference evidence="5 6" key="1">
    <citation type="submission" date="2023-02" db="EMBL/GenBank/DDBJ databases">
        <title>Genome sequence of Sphingomonas naphthae.</title>
        <authorList>
            <person name="Kim S."/>
            <person name="Heo J."/>
            <person name="Kwon S.-W."/>
        </authorList>
    </citation>
    <scope>NUCLEOTIDE SEQUENCE [LARGE SCALE GENOMIC DNA]</scope>
    <source>
        <strain evidence="5 6">KACC 18716</strain>
    </source>
</reference>
<proteinExistence type="predicted"/>
<sequence>MRVGFIGLGFQGKPLARNIVEAGYPLTVYDVRPEPMTELAGAGATAAATPAEVAAASDLVILCVVNDAQVLDVLGGEGGVFPCDCSGKIVVIHSTVLPDTIAAAADLAGRHGAVLVDAPVSGSAKGAEEKTMAYMVGGDEAAVAACLPVFRTSGQSITLTGAVGTATAAKIAHQLVCCVNMIAVSEGLRLGEAAGVSREALLAVFSAGFAQSRAGDMWPELDLHPRATPIFYKDLKAAITLGHDVGVAIPAAALTQQMLPDILPRIGGAA</sequence>
<gene>
    <name evidence="5" type="ORF">PQ455_07895</name>
</gene>
<dbReference type="PANTHER" id="PTHR43060:SF15">
    <property type="entry name" value="3-HYDROXYISOBUTYRATE DEHYDROGENASE-LIKE 1, MITOCHONDRIAL-RELATED"/>
    <property type="match status" value="1"/>
</dbReference>
<dbReference type="EMBL" id="CP117411">
    <property type="protein sequence ID" value="WCT75125.1"/>
    <property type="molecule type" value="Genomic_DNA"/>
</dbReference>
<dbReference type="Gene3D" id="1.10.1040.10">
    <property type="entry name" value="N-(1-d-carboxylethyl)-l-norvaline Dehydrogenase, domain 2"/>
    <property type="match status" value="1"/>
</dbReference>
<dbReference type="Pfam" id="PF03446">
    <property type="entry name" value="NAD_binding_2"/>
    <property type="match status" value="1"/>
</dbReference>
<evidence type="ECO:0000256" key="2">
    <source>
        <dbReference type="ARBA" id="ARBA00023027"/>
    </source>
</evidence>
<dbReference type="RefSeq" id="WP_273690702.1">
    <property type="nucleotide sequence ID" value="NZ_CP117411.1"/>
</dbReference>
<name>A0ABY7TPH6_9SPHN</name>
<dbReference type="Pfam" id="PF14833">
    <property type="entry name" value="NAD_binding_11"/>
    <property type="match status" value="1"/>
</dbReference>
<dbReference type="Gene3D" id="3.40.50.720">
    <property type="entry name" value="NAD(P)-binding Rossmann-like Domain"/>
    <property type="match status" value="1"/>
</dbReference>
<feature type="domain" description="6-phosphogluconate dehydrogenase NADP-binding" evidence="3">
    <location>
        <begin position="2"/>
        <end position="161"/>
    </location>
</feature>
<dbReference type="InterPro" id="IPR013328">
    <property type="entry name" value="6PGD_dom2"/>
</dbReference>
<dbReference type="InterPro" id="IPR008927">
    <property type="entry name" value="6-PGluconate_DH-like_C_sf"/>
</dbReference>
<dbReference type="InterPro" id="IPR029154">
    <property type="entry name" value="HIBADH-like_NADP-bd"/>
</dbReference>
<dbReference type="InterPro" id="IPR015815">
    <property type="entry name" value="HIBADH-related"/>
</dbReference>
<feature type="domain" description="3-hydroxyisobutyrate dehydrogenase-like NAD-binding" evidence="4">
    <location>
        <begin position="164"/>
        <end position="262"/>
    </location>
</feature>
<dbReference type="SUPFAM" id="SSF48179">
    <property type="entry name" value="6-phosphogluconate dehydrogenase C-terminal domain-like"/>
    <property type="match status" value="1"/>
</dbReference>
<keyword evidence="2" id="KW-0520">NAD</keyword>
<evidence type="ECO:0000256" key="1">
    <source>
        <dbReference type="ARBA" id="ARBA00023002"/>
    </source>
</evidence>
<evidence type="ECO:0000259" key="4">
    <source>
        <dbReference type="Pfam" id="PF14833"/>
    </source>
</evidence>
<dbReference type="Proteomes" id="UP001220395">
    <property type="component" value="Chromosome"/>
</dbReference>
<dbReference type="InterPro" id="IPR006115">
    <property type="entry name" value="6PGDH_NADP-bd"/>
</dbReference>
<dbReference type="PIRSF" id="PIRSF000103">
    <property type="entry name" value="HIBADH"/>
    <property type="match status" value="1"/>
</dbReference>
<keyword evidence="1" id="KW-0560">Oxidoreductase</keyword>
<accession>A0ABY7TPH6</accession>
<dbReference type="PANTHER" id="PTHR43060">
    <property type="entry name" value="3-HYDROXYISOBUTYRATE DEHYDROGENASE-LIKE 1, MITOCHONDRIAL-RELATED"/>
    <property type="match status" value="1"/>
</dbReference>
<evidence type="ECO:0000313" key="6">
    <source>
        <dbReference type="Proteomes" id="UP001220395"/>
    </source>
</evidence>